<keyword evidence="4" id="KW-0862">Zinc</keyword>
<dbReference type="InterPro" id="IPR024087">
    <property type="entry name" value="Creatininase-like_sf"/>
</dbReference>
<dbReference type="GO" id="GO:0009231">
    <property type="term" value="P:riboflavin biosynthetic process"/>
    <property type="evidence" value="ECO:0007669"/>
    <property type="project" value="TreeGrafter"/>
</dbReference>
<dbReference type="InterPro" id="IPR003785">
    <property type="entry name" value="Creatininase/forma_Hydrolase"/>
</dbReference>
<evidence type="ECO:0000256" key="4">
    <source>
        <dbReference type="ARBA" id="ARBA00022833"/>
    </source>
</evidence>
<dbReference type="AlphaFoldDB" id="A0A1M7XZ00"/>
<gene>
    <name evidence="6" type="ORF">SAMN02745220_00646</name>
</gene>
<dbReference type="Pfam" id="PF02633">
    <property type="entry name" value="Creatininase"/>
    <property type="match status" value="1"/>
</dbReference>
<protein>
    <submittedName>
        <fullName evidence="6">Creatinine amidohydrolase</fullName>
    </submittedName>
</protein>
<dbReference type="RefSeq" id="WP_084553420.1">
    <property type="nucleotide sequence ID" value="NZ_FRFE01000002.1"/>
</dbReference>
<dbReference type="GO" id="GO:0016811">
    <property type="term" value="F:hydrolase activity, acting on carbon-nitrogen (but not peptide) bonds, in linear amides"/>
    <property type="evidence" value="ECO:0007669"/>
    <property type="project" value="TreeGrafter"/>
</dbReference>
<evidence type="ECO:0000313" key="6">
    <source>
        <dbReference type="EMBL" id="SHO44104.1"/>
    </source>
</evidence>
<evidence type="ECO:0000256" key="2">
    <source>
        <dbReference type="ARBA" id="ARBA00022723"/>
    </source>
</evidence>
<comment type="similarity">
    <text evidence="5">Belongs to the creatininase superfamily.</text>
</comment>
<reference evidence="6 7" key="1">
    <citation type="submission" date="2016-12" db="EMBL/GenBank/DDBJ databases">
        <authorList>
            <person name="Song W.-J."/>
            <person name="Kurnit D.M."/>
        </authorList>
    </citation>
    <scope>NUCLEOTIDE SEQUENCE [LARGE SCALE GENOMIC DNA]</scope>
    <source>
        <strain evidence="6 7">DSM 18488</strain>
    </source>
</reference>
<keyword evidence="2" id="KW-0479">Metal-binding</keyword>
<proteinExistence type="inferred from homology"/>
<keyword evidence="3 6" id="KW-0378">Hydrolase</keyword>
<keyword evidence="7" id="KW-1185">Reference proteome</keyword>
<evidence type="ECO:0000313" key="7">
    <source>
        <dbReference type="Proteomes" id="UP000184603"/>
    </source>
</evidence>
<evidence type="ECO:0000256" key="1">
    <source>
        <dbReference type="ARBA" id="ARBA00001947"/>
    </source>
</evidence>
<dbReference type="EMBL" id="FRFE01000002">
    <property type="protein sequence ID" value="SHO44104.1"/>
    <property type="molecule type" value="Genomic_DNA"/>
</dbReference>
<dbReference type="PANTHER" id="PTHR35005">
    <property type="entry name" value="3-DEHYDRO-SCYLLO-INOSOSE HYDROLASE"/>
    <property type="match status" value="1"/>
</dbReference>
<dbReference type="PANTHER" id="PTHR35005:SF1">
    <property type="entry name" value="2-AMINO-5-FORMYLAMINO-6-RIBOSYLAMINOPYRIMIDIN-4(3H)-ONE 5'-MONOPHOSPHATE DEFORMYLASE"/>
    <property type="match status" value="1"/>
</dbReference>
<dbReference type="STRING" id="1121416.SAMN02745220_00646"/>
<dbReference type="SUPFAM" id="SSF102215">
    <property type="entry name" value="Creatininase"/>
    <property type="match status" value="1"/>
</dbReference>
<evidence type="ECO:0000256" key="3">
    <source>
        <dbReference type="ARBA" id="ARBA00022801"/>
    </source>
</evidence>
<accession>A0A1M7XZ00</accession>
<name>A0A1M7XZ00_9BACT</name>
<dbReference type="OrthoDB" id="9801445at2"/>
<dbReference type="Gene3D" id="3.40.50.10310">
    <property type="entry name" value="Creatininase"/>
    <property type="match status" value="1"/>
</dbReference>
<sequence length="282" mass="31155">MSYHVKRLTEMSWVEVEALDKERSFVLAPLSPIEEHGPHLPLGTDIFGAEDIAQLTAEVVHKKDSTLQAILAPSIPLGCSSITADFPGTISLRGETLYNLLVDFCSGLAESGFQYIAIVNHHLDPVHLKAILEAIETVENRFGVKIIETAGRIVYSGKVMREVTHGEKLGVPMKTEIHADMRETSYIKYRYPHLIKHNPEELPAVRIDVKEGLKNGHTTFREMGASQGYIGTPALASEGLGKIHLEEQAENTADMIIQLVGGHPLPEMSPGILNYLKHKIKL</sequence>
<dbReference type="GO" id="GO:0046872">
    <property type="term" value="F:metal ion binding"/>
    <property type="evidence" value="ECO:0007669"/>
    <property type="project" value="UniProtKB-KW"/>
</dbReference>
<comment type="cofactor">
    <cofactor evidence="1">
        <name>Zn(2+)</name>
        <dbReference type="ChEBI" id="CHEBI:29105"/>
    </cofactor>
</comment>
<dbReference type="Proteomes" id="UP000184603">
    <property type="component" value="Unassembled WGS sequence"/>
</dbReference>
<organism evidence="6 7">
    <name type="scientific">Desulfopila aestuarii DSM 18488</name>
    <dbReference type="NCBI Taxonomy" id="1121416"/>
    <lineage>
        <taxon>Bacteria</taxon>
        <taxon>Pseudomonadati</taxon>
        <taxon>Thermodesulfobacteriota</taxon>
        <taxon>Desulfobulbia</taxon>
        <taxon>Desulfobulbales</taxon>
        <taxon>Desulfocapsaceae</taxon>
        <taxon>Desulfopila</taxon>
    </lineage>
</organism>
<evidence type="ECO:0000256" key="5">
    <source>
        <dbReference type="ARBA" id="ARBA00024029"/>
    </source>
</evidence>